<dbReference type="SMART" id="SM00823">
    <property type="entry name" value="PKS_PP"/>
    <property type="match status" value="1"/>
</dbReference>
<dbReference type="PANTHER" id="PTHR45527">
    <property type="entry name" value="NONRIBOSOMAL PEPTIDE SYNTHETASE"/>
    <property type="match status" value="1"/>
</dbReference>
<dbReference type="SUPFAM" id="SSF53474">
    <property type="entry name" value="alpha/beta-Hydrolases"/>
    <property type="match status" value="1"/>
</dbReference>
<evidence type="ECO:0000259" key="4">
    <source>
        <dbReference type="PROSITE" id="PS50075"/>
    </source>
</evidence>
<dbReference type="Pfam" id="PF13193">
    <property type="entry name" value="AMP-binding_C"/>
    <property type="match status" value="1"/>
</dbReference>
<proteinExistence type="predicted"/>
<reference evidence="6" key="1">
    <citation type="journal article" date="2019" name="Int. J. Syst. Evol. Microbiol.">
        <title>The Global Catalogue of Microorganisms (GCM) 10K type strain sequencing project: providing services to taxonomists for standard genome sequencing and annotation.</title>
        <authorList>
            <consortium name="The Broad Institute Genomics Platform"/>
            <consortium name="The Broad Institute Genome Sequencing Center for Infectious Disease"/>
            <person name="Wu L."/>
            <person name="Ma J."/>
        </authorList>
    </citation>
    <scope>NUCLEOTIDE SEQUENCE [LARGE SCALE GENOMIC DNA]</scope>
    <source>
        <strain evidence="6">CGMCC 1.13666</strain>
    </source>
</reference>
<evidence type="ECO:0000313" key="6">
    <source>
        <dbReference type="Proteomes" id="UP001596411"/>
    </source>
</evidence>
<dbReference type="SUPFAM" id="SSF52777">
    <property type="entry name" value="CoA-dependent acyltransferases"/>
    <property type="match status" value="2"/>
</dbReference>
<keyword evidence="3" id="KW-0597">Phosphoprotein</keyword>
<accession>A0ABW2EUX9</accession>
<dbReference type="InterPro" id="IPR020845">
    <property type="entry name" value="AMP-binding_CS"/>
</dbReference>
<comment type="cofactor">
    <cofactor evidence="1">
        <name>pantetheine 4'-phosphate</name>
        <dbReference type="ChEBI" id="CHEBI:47942"/>
    </cofactor>
</comment>
<dbReference type="Gene3D" id="3.30.559.10">
    <property type="entry name" value="Chloramphenicol acetyltransferase-like domain"/>
    <property type="match status" value="1"/>
</dbReference>
<protein>
    <submittedName>
        <fullName evidence="5">Amino acid adenylation domain-containing protein</fullName>
    </submittedName>
</protein>
<dbReference type="Pfam" id="PF00501">
    <property type="entry name" value="AMP-binding"/>
    <property type="match status" value="1"/>
</dbReference>
<comment type="caution">
    <text evidence="5">The sequence shown here is derived from an EMBL/GenBank/DDBJ whole genome shotgun (WGS) entry which is preliminary data.</text>
</comment>
<organism evidence="5 6">
    <name type="scientific">Halomonas salifodinae</name>
    <dbReference type="NCBI Taxonomy" id="438745"/>
    <lineage>
        <taxon>Bacteria</taxon>
        <taxon>Pseudomonadati</taxon>
        <taxon>Pseudomonadota</taxon>
        <taxon>Gammaproteobacteria</taxon>
        <taxon>Oceanospirillales</taxon>
        <taxon>Halomonadaceae</taxon>
        <taxon>Halomonas</taxon>
    </lineage>
</organism>
<dbReference type="Gene3D" id="3.30.300.30">
    <property type="match status" value="1"/>
</dbReference>
<dbReference type="Pfam" id="PF00668">
    <property type="entry name" value="Condensation"/>
    <property type="match status" value="1"/>
</dbReference>
<feature type="domain" description="Carrier" evidence="4">
    <location>
        <begin position="918"/>
        <end position="993"/>
    </location>
</feature>
<name>A0ABW2EUX9_9GAMM</name>
<dbReference type="InterPro" id="IPR009081">
    <property type="entry name" value="PP-bd_ACP"/>
</dbReference>
<dbReference type="RefSeq" id="WP_346062624.1">
    <property type="nucleotide sequence ID" value="NZ_BAAADR010000012.1"/>
</dbReference>
<dbReference type="SUPFAM" id="SSF47336">
    <property type="entry name" value="ACP-like"/>
    <property type="match status" value="1"/>
</dbReference>
<evidence type="ECO:0000256" key="3">
    <source>
        <dbReference type="ARBA" id="ARBA00022553"/>
    </source>
</evidence>
<dbReference type="InterPro" id="IPR001242">
    <property type="entry name" value="Condensation_dom"/>
</dbReference>
<dbReference type="CDD" id="cd05930">
    <property type="entry name" value="A_NRPS"/>
    <property type="match status" value="1"/>
</dbReference>
<dbReference type="InterPro" id="IPR000873">
    <property type="entry name" value="AMP-dep_synth/lig_dom"/>
</dbReference>
<dbReference type="InterPro" id="IPR045851">
    <property type="entry name" value="AMP-bd_C_sf"/>
</dbReference>
<dbReference type="EMBL" id="JBHSZP010000013">
    <property type="protein sequence ID" value="MFC7088995.1"/>
    <property type="molecule type" value="Genomic_DNA"/>
</dbReference>
<dbReference type="Gene3D" id="1.10.1200.10">
    <property type="entry name" value="ACP-like"/>
    <property type="match status" value="1"/>
</dbReference>
<keyword evidence="6" id="KW-1185">Reference proteome</keyword>
<dbReference type="InterPro" id="IPR006162">
    <property type="entry name" value="Ppantetheine_attach_site"/>
</dbReference>
<dbReference type="SUPFAM" id="SSF56801">
    <property type="entry name" value="Acetyl-CoA synthetase-like"/>
    <property type="match status" value="1"/>
</dbReference>
<dbReference type="Gene3D" id="3.40.50.1820">
    <property type="entry name" value="alpha/beta hydrolase"/>
    <property type="match status" value="1"/>
</dbReference>
<keyword evidence="2" id="KW-0596">Phosphopantetheine</keyword>
<sequence>MHGGGTVMDLGLMLSPAQKQLAEANPETYRWVRLHLAGVAPEVIERRLRDCLRRHEALRLRYQRPVGATGLRQGVTEAEAVRLEWRHAADTSEGDADGWLGEARALCQARQPDLLAWLRGDQLLLAVPAYSLDLRSLEQLRSDLLGQAAAPDAESMQYSDYVEWIGDLQRDEDAEQGAQFWRNLALHEVPGLRLVERYGMASGARACVQQALEPSVPAALQEVAQREGVAVEPLALAAWGTLLARLNGQRHGQFGLLHDPRDDYEELQGAYGVFEQALPMDLQVSEPASWVSVGRQLARQKDNAILWQEYLGQAQLLPEWRASYQAGLRVRTPSRMQMLVPLSFDTPLELQMEVTLDAQGRGSLALVYDTGLYRRAQMQRLLRRYAHWLGQLLNAPRVPLDELSALLPEEAQAPPMPAGQDRDLDIVATFRAQARAHPERPALRDGDRLLSYAELDALSDRVAGSLREAGVGHDDLIALYLPRGAHMLVAMLACFKAGAAYLPLDPAQPPLRLAGILDDARPVVLLHLDDLPPDGPVPAMAWSRASTGPALRSDPGSAPEHLAYVLYTSGTSGKPKGVQIEQRQLRHYVTQVTRALDLPEAGHYGLVSSLLADLGNTVLYPAWLQGGCVHLLSQASVTDAQAFTDELRRHPLDVLKIVPSHLEALIGEQPAEAVLPRQVLVLGGEPIGEALLERLAPSANGCRLYNHYGPTETTVGVLWRALASDSEGGIPDTALNRVLGNNRIYLLDERRRPVPSGQAGELCIAGTSVGRGYVGGLGEAAFGVEPAGGGRLYHTGDRALRQADGALRLLGRSDQQVKIRGFRLELAEVEQALLGQPGVRQAAVLLDGDRLLAFVVADAGPAATPQCLRSELARQLPDYMLPADLVVLTSLPLNSNGKLDRQALLTHARQRLHRARVAPLGELETAVLEIWCRVLGVEELGVTDNFFAVGGHSLAAIKVVALIREQLGINPPTNLLFERQTVRDLVRSLARPEPAGGGWTVLNQAPDDAPALLLVHGAQGHLQAYRPLLEGLGDECAVYGLAAFADGWVDTPLETLLERYVQSIPRHLKQRPLTLLGWSLAARLALLLVPYLQAHGFAVNGLAVLDHDPQRGLAGEGDEGGQLLADVAFYCRSQARPMGESLRERLAVRLTGCDYAEGVTRLLDDAEVRAHLSWDAADTELRERLSQYRAIKTRLYAQPLPVVDVPVWLWRGNAHGDLRGQWQALSAQPVREWALDVGHHAILSEPRLIEGLVPLLLETSAQGVPTP</sequence>
<dbReference type="Gene3D" id="3.40.50.12780">
    <property type="entry name" value="N-terminal domain of ligase-like"/>
    <property type="match status" value="1"/>
</dbReference>
<dbReference type="PROSITE" id="PS00012">
    <property type="entry name" value="PHOSPHOPANTETHEINE"/>
    <property type="match status" value="1"/>
</dbReference>
<dbReference type="Proteomes" id="UP001596411">
    <property type="component" value="Unassembled WGS sequence"/>
</dbReference>
<dbReference type="InterPro" id="IPR025110">
    <property type="entry name" value="AMP-bd_C"/>
</dbReference>
<dbReference type="PROSITE" id="PS00455">
    <property type="entry name" value="AMP_BINDING"/>
    <property type="match status" value="1"/>
</dbReference>
<dbReference type="InterPro" id="IPR036736">
    <property type="entry name" value="ACP-like_sf"/>
</dbReference>
<dbReference type="PANTHER" id="PTHR45527:SF1">
    <property type="entry name" value="FATTY ACID SYNTHASE"/>
    <property type="match status" value="1"/>
</dbReference>
<dbReference type="Pfam" id="PF00975">
    <property type="entry name" value="Thioesterase"/>
    <property type="match status" value="1"/>
</dbReference>
<evidence type="ECO:0000256" key="1">
    <source>
        <dbReference type="ARBA" id="ARBA00001957"/>
    </source>
</evidence>
<dbReference type="PROSITE" id="PS50075">
    <property type="entry name" value="CARRIER"/>
    <property type="match status" value="1"/>
</dbReference>
<evidence type="ECO:0000313" key="5">
    <source>
        <dbReference type="EMBL" id="MFC7088995.1"/>
    </source>
</evidence>
<evidence type="ECO:0000256" key="2">
    <source>
        <dbReference type="ARBA" id="ARBA00022450"/>
    </source>
</evidence>
<dbReference type="InterPro" id="IPR010071">
    <property type="entry name" value="AA_adenyl_dom"/>
</dbReference>
<dbReference type="InterPro" id="IPR001031">
    <property type="entry name" value="Thioesterase"/>
</dbReference>
<dbReference type="InterPro" id="IPR029058">
    <property type="entry name" value="AB_hydrolase_fold"/>
</dbReference>
<dbReference type="Pfam" id="PF00550">
    <property type="entry name" value="PP-binding"/>
    <property type="match status" value="1"/>
</dbReference>
<dbReference type="InterPro" id="IPR023213">
    <property type="entry name" value="CAT-like_dom_sf"/>
</dbReference>
<dbReference type="Gene3D" id="3.30.559.30">
    <property type="entry name" value="Nonribosomal peptide synthetase, condensation domain"/>
    <property type="match status" value="1"/>
</dbReference>
<dbReference type="NCBIfam" id="TIGR01733">
    <property type="entry name" value="AA-adenyl-dom"/>
    <property type="match status" value="1"/>
</dbReference>
<dbReference type="InterPro" id="IPR042099">
    <property type="entry name" value="ANL_N_sf"/>
</dbReference>
<dbReference type="InterPro" id="IPR020806">
    <property type="entry name" value="PKS_PP-bd"/>
</dbReference>
<gene>
    <name evidence="5" type="ORF">ACFQH5_05485</name>
</gene>